<evidence type="ECO:0000256" key="1">
    <source>
        <dbReference type="ARBA" id="ARBA00022491"/>
    </source>
</evidence>
<evidence type="ECO:0000313" key="7">
    <source>
        <dbReference type="Proteomes" id="UP000253094"/>
    </source>
</evidence>
<dbReference type="EMBL" id="QOIL01000004">
    <property type="protein sequence ID" value="RCG31662.1"/>
    <property type="molecule type" value="Genomic_DNA"/>
</dbReference>
<dbReference type="GO" id="GO:0003700">
    <property type="term" value="F:DNA-binding transcription factor activity"/>
    <property type="evidence" value="ECO:0007669"/>
    <property type="project" value="TreeGrafter"/>
</dbReference>
<dbReference type="Pfam" id="PF00356">
    <property type="entry name" value="LacI"/>
    <property type="match status" value="1"/>
</dbReference>
<dbReference type="RefSeq" id="WP_114028232.1">
    <property type="nucleotide sequence ID" value="NZ_QOIL01000004.1"/>
</dbReference>
<keyword evidence="4" id="KW-0804">Transcription</keyword>
<dbReference type="SMART" id="SM00354">
    <property type="entry name" value="HTH_LACI"/>
    <property type="match status" value="1"/>
</dbReference>
<dbReference type="Gene3D" id="3.40.50.2300">
    <property type="match status" value="2"/>
</dbReference>
<dbReference type="InterPro" id="IPR001761">
    <property type="entry name" value="Peripla_BP/Lac1_sug-bd_dom"/>
</dbReference>
<dbReference type="PANTHER" id="PTHR30146">
    <property type="entry name" value="LACI-RELATED TRANSCRIPTIONAL REPRESSOR"/>
    <property type="match status" value="1"/>
</dbReference>
<reference evidence="6 7" key="1">
    <citation type="submission" date="2018-06" db="EMBL/GenBank/DDBJ databases">
        <title>Sphaerisporangium craniellae sp. nov., isolated from a marine sponge in the South China Sea.</title>
        <authorList>
            <person name="Li L."/>
        </authorList>
    </citation>
    <scope>NUCLEOTIDE SEQUENCE [LARGE SCALE GENOMIC DNA]</scope>
    <source>
        <strain evidence="6 7">CCTCC AA 208026</strain>
    </source>
</reference>
<keyword evidence="2" id="KW-0805">Transcription regulation</keyword>
<dbReference type="AlphaFoldDB" id="A0A367FPB1"/>
<dbReference type="SUPFAM" id="SSF53822">
    <property type="entry name" value="Periplasmic binding protein-like I"/>
    <property type="match status" value="1"/>
</dbReference>
<dbReference type="OrthoDB" id="9785139at2"/>
<evidence type="ECO:0000259" key="5">
    <source>
        <dbReference type="PROSITE" id="PS50932"/>
    </source>
</evidence>
<organism evidence="6 7">
    <name type="scientific">Sphaerisporangium album</name>
    <dbReference type="NCBI Taxonomy" id="509200"/>
    <lineage>
        <taxon>Bacteria</taxon>
        <taxon>Bacillati</taxon>
        <taxon>Actinomycetota</taxon>
        <taxon>Actinomycetes</taxon>
        <taxon>Streptosporangiales</taxon>
        <taxon>Streptosporangiaceae</taxon>
        <taxon>Sphaerisporangium</taxon>
    </lineage>
</organism>
<dbReference type="PANTHER" id="PTHR30146:SF148">
    <property type="entry name" value="HTH-TYPE TRANSCRIPTIONAL REPRESSOR PURR-RELATED"/>
    <property type="match status" value="1"/>
</dbReference>
<dbReference type="SUPFAM" id="SSF47413">
    <property type="entry name" value="lambda repressor-like DNA-binding domains"/>
    <property type="match status" value="1"/>
</dbReference>
<comment type="caution">
    <text evidence="6">The sequence shown here is derived from an EMBL/GenBank/DDBJ whole genome shotgun (WGS) entry which is preliminary data.</text>
</comment>
<feature type="domain" description="HTH lacI-type" evidence="5">
    <location>
        <begin position="11"/>
        <end position="66"/>
    </location>
</feature>
<dbReference type="CDD" id="cd01392">
    <property type="entry name" value="HTH_LacI"/>
    <property type="match status" value="1"/>
</dbReference>
<evidence type="ECO:0000256" key="3">
    <source>
        <dbReference type="ARBA" id="ARBA00023125"/>
    </source>
</evidence>
<dbReference type="Pfam" id="PF00532">
    <property type="entry name" value="Peripla_BP_1"/>
    <property type="match status" value="1"/>
</dbReference>
<dbReference type="GO" id="GO:0000976">
    <property type="term" value="F:transcription cis-regulatory region binding"/>
    <property type="evidence" value="ECO:0007669"/>
    <property type="project" value="TreeGrafter"/>
</dbReference>
<evidence type="ECO:0000256" key="2">
    <source>
        <dbReference type="ARBA" id="ARBA00023015"/>
    </source>
</evidence>
<dbReference type="Proteomes" id="UP000253094">
    <property type="component" value="Unassembled WGS sequence"/>
</dbReference>
<dbReference type="Gene3D" id="1.10.260.40">
    <property type="entry name" value="lambda repressor-like DNA-binding domains"/>
    <property type="match status" value="1"/>
</dbReference>
<protein>
    <submittedName>
        <fullName evidence="6">LacI family transcriptional regulator</fullName>
    </submittedName>
</protein>
<gene>
    <name evidence="6" type="ORF">DQ384_08895</name>
</gene>
<dbReference type="InterPro" id="IPR028082">
    <property type="entry name" value="Peripla_BP_I"/>
</dbReference>
<proteinExistence type="predicted"/>
<keyword evidence="3" id="KW-0238">DNA-binding</keyword>
<dbReference type="PROSITE" id="PS50932">
    <property type="entry name" value="HTH_LACI_2"/>
    <property type="match status" value="1"/>
</dbReference>
<dbReference type="PROSITE" id="PS00356">
    <property type="entry name" value="HTH_LACI_1"/>
    <property type="match status" value="1"/>
</dbReference>
<dbReference type="CDD" id="cd06267">
    <property type="entry name" value="PBP1_LacI_sugar_binding-like"/>
    <property type="match status" value="1"/>
</dbReference>
<name>A0A367FPB1_9ACTN</name>
<evidence type="ECO:0000313" key="6">
    <source>
        <dbReference type="EMBL" id="RCG31662.1"/>
    </source>
</evidence>
<dbReference type="InterPro" id="IPR000843">
    <property type="entry name" value="HTH_LacI"/>
</dbReference>
<keyword evidence="7" id="KW-1185">Reference proteome</keyword>
<sequence length="345" mass="37064">MVNRFPVTPRTTITDVALLAGVSKATVSKYLSATDYYVSEKTREKIESAIKELNYYPNALAQGLSSRRSYAIGVVVASITNPFYPELVAGVEEVIDPAGYTLLLGTSAENSDKEADVVRTMIQRRVDGAIVASATMRDGSVQKLVNAGINVIVASRELARPLVDTVVIDNRLGGRMAAEHLRGHGFGRAVFLSGPLDVLAFRQRFEGFRSVYREADSAVHLARTSELAEATEAAFGLLRDLPRPSAVFAANDTLALGLMTAAHTLGLRIPEDIALIGFDDIWVGRIPGVSLTTVDSRARQVGAVAAGMLAERIGRHPGESRNARKPPERHVLAPQLIVRGSCGCS</sequence>
<accession>A0A367FPB1</accession>
<keyword evidence="1" id="KW-0678">Repressor</keyword>
<dbReference type="InterPro" id="IPR010982">
    <property type="entry name" value="Lambda_DNA-bd_dom_sf"/>
</dbReference>
<evidence type="ECO:0000256" key="4">
    <source>
        <dbReference type="ARBA" id="ARBA00023163"/>
    </source>
</evidence>